<accession>A0A0D2LKU2</accession>
<dbReference type="Pfam" id="PF06799">
    <property type="entry name" value="CGLD27-like"/>
    <property type="match status" value="1"/>
</dbReference>
<dbReference type="GO" id="GO:0009536">
    <property type="term" value="C:plastid"/>
    <property type="evidence" value="ECO:0007669"/>
    <property type="project" value="UniProtKB-SubCell"/>
</dbReference>
<dbReference type="AlphaFoldDB" id="A0A0D2LKU2"/>
<feature type="transmembrane region" description="Helical" evidence="4">
    <location>
        <begin position="106"/>
        <end position="123"/>
    </location>
</feature>
<keyword evidence="6" id="KW-1185">Reference proteome</keyword>
<keyword evidence="4" id="KW-0472">Membrane</keyword>
<evidence type="ECO:0000256" key="1">
    <source>
        <dbReference type="ARBA" id="ARBA00004474"/>
    </source>
</evidence>
<name>A0A0D2LKU2_9CHLO</name>
<feature type="transmembrane region" description="Helical" evidence="4">
    <location>
        <begin position="212"/>
        <end position="230"/>
    </location>
</feature>
<dbReference type="Proteomes" id="UP000054498">
    <property type="component" value="Unassembled WGS sequence"/>
</dbReference>
<proteinExistence type="predicted"/>
<dbReference type="PANTHER" id="PTHR34214:SF3">
    <property type="entry name" value="PROTEIN CONSERVED IN THE GREEN LINEAGE AND DIATOMS 27, CHLOROPLASTIC"/>
    <property type="match status" value="1"/>
</dbReference>
<dbReference type="GeneID" id="25727059"/>
<dbReference type="RefSeq" id="XP_013906033.1">
    <property type="nucleotide sequence ID" value="XM_014050579.1"/>
</dbReference>
<dbReference type="OrthoDB" id="192326at2759"/>
<keyword evidence="4" id="KW-0812">Transmembrane</keyword>
<evidence type="ECO:0000256" key="2">
    <source>
        <dbReference type="ARBA" id="ARBA00022640"/>
    </source>
</evidence>
<dbReference type="PANTHER" id="PTHR34214">
    <property type="match status" value="1"/>
</dbReference>
<dbReference type="EMBL" id="KK100305">
    <property type="protein sequence ID" value="KIZ07014.1"/>
    <property type="molecule type" value="Genomic_DNA"/>
</dbReference>
<dbReference type="InterPro" id="IPR009631">
    <property type="entry name" value="CGLD27-like"/>
</dbReference>
<keyword evidence="2" id="KW-0934">Plastid</keyword>
<feature type="transmembrane region" description="Helical" evidence="4">
    <location>
        <begin position="135"/>
        <end position="156"/>
    </location>
</feature>
<organism evidence="5 6">
    <name type="scientific">Monoraphidium neglectum</name>
    <dbReference type="NCBI Taxonomy" id="145388"/>
    <lineage>
        <taxon>Eukaryota</taxon>
        <taxon>Viridiplantae</taxon>
        <taxon>Chlorophyta</taxon>
        <taxon>core chlorophytes</taxon>
        <taxon>Chlorophyceae</taxon>
        <taxon>CS clade</taxon>
        <taxon>Sphaeropleales</taxon>
        <taxon>Selenastraceae</taxon>
        <taxon>Monoraphidium</taxon>
    </lineage>
</organism>
<evidence type="ECO:0000256" key="4">
    <source>
        <dbReference type="SAM" id="Phobius"/>
    </source>
</evidence>
<reference evidence="5 6" key="1">
    <citation type="journal article" date="2013" name="BMC Genomics">
        <title>Reconstruction of the lipid metabolism for the microalga Monoraphidium neglectum from its genome sequence reveals characteristics suitable for biofuel production.</title>
        <authorList>
            <person name="Bogen C."/>
            <person name="Al-Dilaimi A."/>
            <person name="Albersmeier A."/>
            <person name="Wichmann J."/>
            <person name="Grundmann M."/>
            <person name="Rupp O."/>
            <person name="Lauersen K.J."/>
            <person name="Blifernez-Klassen O."/>
            <person name="Kalinowski J."/>
            <person name="Goesmann A."/>
            <person name="Mussgnug J.H."/>
            <person name="Kruse O."/>
        </authorList>
    </citation>
    <scope>NUCLEOTIDE SEQUENCE [LARGE SCALE GENOMIC DNA]</scope>
    <source>
        <strain evidence="5 6">SAG 48.87</strain>
    </source>
</reference>
<gene>
    <name evidence="5" type="ORF">MNEG_0941</name>
</gene>
<sequence>MHADLVALISKHCLQIQVILARVARAADWQQRRHSGHDSSSTSRGASVVAARSSRREQQQQTQTALQELEIAVPKEQRPVNELAQLKEAWLYSWATLEQGDYIKKLATLFGFFFAVVGGPISYVTFDPAKDPAEFVLSAAVGSLVVVSIACIRIYLGWKYVGDRLFSAAVPYEETGWYDGQLFVKPPEILGRDRLLGTYQVRPVLAKLKSTLVGSAVLLLAATLLLSGLIKAHSDEDGVYGRGSNRGPRQVTSSGVIYSKRVTDLSQLAGDDQLAAEEAAAMAAAMGNAPGYCADRVLRAAAGGANCPKFFDFK</sequence>
<dbReference type="STRING" id="145388.A0A0D2LKU2"/>
<evidence type="ECO:0000313" key="6">
    <source>
        <dbReference type="Proteomes" id="UP000054498"/>
    </source>
</evidence>
<protein>
    <submittedName>
        <fullName evidence="5">Uncharacterized protein ycf36</fullName>
    </submittedName>
</protein>
<comment type="subcellular location">
    <subcellularLocation>
        <location evidence="1">Plastid</location>
    </subcellularLocation>
</comment>
<evidence type="ECO:0000313" key="5">
    <source>
        <dbReference type="EMBL" id="KIZ07014.1"/>
    </source>
</evidence>
<dbReference type="KEGG" id="mng:MNEG_0941"/>
<feature type="compositionally biased region" description="Low complexity" evidence="3">
    <location>
        <begin position="39"/>
        <end position="52"/>
    </location>
</feature>
<evidence type="ECO:0000256" key="3">
    <source>
        <dbReference type="SAM" id="MobiDB-lite"/>
    </source>
</evidence>
<keyword evidence="4" id="KW-1133">Transmembrane helix</keyword>
<feature type="region of interest" description="Disordered" evidence="3">
    <location>
        <begin position="31"/>
        <end position="56"/>
    </location>
</feature>